<evidence type="ECO:0000256" key="2">
    <source>
        <dbReference type="SAM" id="MobiDB-lite"/>
    </source>
</evidence>
<dbReference type="Gene3D" id="3.40.50.1820">
    <property type="entry name" value="alpha/beta hydrolase"/>
    <property type="match status" value="1"/>
</dbReference>
<sequence>MCSVRPWRACRPHTALEVLVRLVVISSLAVVLLGAGIAVGVSWRGSPVPRHPSVVRDLASVRDSCQVQELVLGVRGSGKIVDQEASLGSIVDSVYHRTSSHLAAGRLVAVPVDHMAASVVNPATASMYRDGLIQGREQLVNALYLWNHKCLGYRFANADYSQGADVAADVVDGLDRSNITDAAILDKVDGVALLGEPRCNPADTTGDAVAGVTHADIRASATAALAPFPIKAEARPPFTVALAGRVHSWCQAMDSVCAFDSSRVLGCVGRNVFKINDTVTAGLECLRTFLGPHFIYREAGRTEAAGAWLAGWITGAPGWTTPPAPLPPAIASSVVAPASAPVPAPRTTTSGSSAPSTPPTVPVAPPAAEIDPNPPQAQDPGPGPFDRRSAPTRDGRPQPLLQPLARTASSGSVSEHVGMALCTGSDGRLAQQRSEHQRAGRVHRELRSRHHLPLRRLPAERLLAMLALVTPPCWCTLGAAPISGRR</sequence>
<keyword evidence="3" id="KW-0812">Transmembrane</keyword>
<reference evidence="4 5" key="1">
    <citation type="submission" date="2018-12" db="EMBL/GenBank/DDBJ databases">
        <title>Amycolatopsis eburnea sp. nov. actinomycete associate with arbuscular mycorrhiza fungal spore.</title>
        <authorList>
            <person name="Lumyong S."/>
            <person name="Chaiya L."/>
        </authorList>
    </citation>
    <scope>NUCLEOTIDE SEQUENCE [LARGE SCALE GENOMIC DNA]</scope>
    <source>
        <strain evidence="4 5">GLM-1</strain>
    </source>
</reference>
<dbReference type="SMART" id="SM01110">
    <property type="entry name" value="Cutinase"/>
    <property type="match status" value="1"/>
</dbReference>
<feature type="region of interest" description="Disordered" evidence="2">
    <location>
        <begin position="339"/>
        <end position="413"/>
    </location>
</feature>
<dbReference type="EMBL" id="RSEC01000048">
    <property type="protein sequence ID" value="RSD16368.1"/>
    <property type="molecule type" value="Genomic_DNA"/>
</dbReference>
<dbReference type="Proteomes" id="UP000267081">
    <property type="component" value="Unassembled WGS sequence"/>
</dbReference>
<dbReference type="GO" id="GO:0016787">
    <property type="term" value="F:hydrolase activity"/>
    <property type="evidence" value="ECO:0007669"/>
    <property type="project" value="UniProtKB-KW"/>
</dbReference>
<evidence type="ECO:0000313" key="5">
    <source>
        <dbReference type="Proteomes" id="UP000267081"/>
    </source>
</evidence>
<gene>
    <name evidence="4" type="ORF">EIY87_22210</name>
</gene>
<keyword evidence="3" id="KW-1133">Transmembrane helix</keyword>
<accession>A0A3R9KK12</accession>
<keyword evidence="3" id="KW-0472">Membrane</keyword>
<dbReference type="SUPFAM" id="SSF53474">
    <property type="entry name" value="alpha/beta-Hydrolases"/>
    <property type="match status" value="1"/>
</dbReference>
<comment type="caution">
    <text evidence="4">The sequence shown here is derived from an EMBL/GenBank/DDBJ whole genome shotgun (WGS) entry which is preliminary data.</text>
</comment>
<dbReference type="Pfam" id="PF01083">
    <property type="entry name" value="Cutinase"/>
    <property type="match status" value="1"/>
</dbReference>
<evidence type="ECO:0000256" key="3">
    <source>
        <dbReference type="SAM" id="Phobius"/>
    </source>
</evidence>
<feature type="compositionally biased region" description="Pro residues" evidence="2">
    <location>
        <begin position="356"/>
        <end position="365"/>
    </location>
</feature>
<dbReference type="AlphaFoldDB" id="A0A3R9KK12"/>
<feature type="transmembrane region" description="Helical" evidence="3">
    <location>
        <begin position="18"/>
        <end position="43"/>
    </location>
</feature>
<dbReference type="InterPro" id="IPR029058">
    <property type="entry name" value="AB_hydrolase_fold"/>
</dbReference>
<feature type="compositionally biased region" description="Pro residues" evidence="2">
    <location>
        <begin position="372"/>
        <end position="383"/>
    </location>
</feature>
<keyword evidence="5" id="KW-1185">Reference proteome</keyword>
<proteinExistence type="predicted"/>
<feature type="compositionally biased region" description="Basic and acidic residues" evidence="2">
    <location>
        <begin position="385"/>
        <end position="396"/>
    </location>
</feature>
<keyword evidence="1" id="KW-0378">Hydrolase</keyword>
<feature type="compositionally biased region" description="Low complexity" evidence="2">
    <location>
        <begin position="339"/>
        <end position="355"/>
    </location>
</feature>
<evidence type="ECO:0000256" key="1">
    <source>
        <dbReference type="ARBA" id="ARBA00022801"/>
    </source>
</evidence>
<dbReference type="InterPro" id="IPR000675">
    <property type="entry name" value="Cutinase/axe"/>
</dbReference>
<protein>
    <submittedName>
        <fullName evidence="4">Cutinase family protein</fullName>
    </submittedName>
</protein>
<name>A0A3R9KK12_9PSEU</name>
<evidence type="ECO:0000313" key="4">
    <source>
        <dbReference type="EMBL" id="RSD16368.1"/>
    </source>
</evidence>
<organism evidence="4 5">
    <name type="scientific">Amycolatopsis eburnea</name>
    <dbReference type="NCBI Taxonomy" id="2267691"/>
    <lineage>
        <taxon>Bacteria</taxon>
        <taxon>Bacillati</taxon>
        <taxon>Actinomycetota</taxon>
        <taxon>Actinomycetes</taxon>
        <taxon>Pseudonocardiales</taxon>
        <taxon>Pseudonocardiaceae</taxon>
        <taxon>Amycolatopsis</taxon>
    </lineage>
</organism>